<proteinExistence type="predicted"/>
<organism evidence="1 2">
    <name type="scientific">Trifolium pratense</name>
    <name type="common">Red clover</name>
    <dbReference type="NCBI Taxonomy" id="57577"/>
    <lineage>
        <taxon>Eukaryota</taxon>
        <taxon>Viridiplantae</taxon>
        <taxon>Streptophyta</taxon>
        <taxon>Embryophyta</taxon>
        <taxon>Tracheophyta</taxon>
        <taxon>Spermatophyta</taxon>
        <taxon>Magnoliopsida</taxon>
        <taxon>eudicotyledons</taxon>
        <taxon>Gunneridae</taxon>
        <taxon>Pentapetalae</taxon>
        <taxon>rosids</taxon>
        <taxon>fabids</taxon>
        <taxon>Fabales</taxon>
        <taxon>Fabaceae</taxon>
        <taxon>Papilionoideae</taxon>
        <taxon>50 kb inversion clade</taxon>
        <taxon>NPAAA clade</taxon>
        <taxon>Hologalegina</taxon>
        <taxon>IRL clade</taxon>
        <taxon>Trifolieae</taxon>
        <taxon>Trifolium</taxon>
    </lineage>
</organism>
<reference evidence="1" key="1">
    <citation type="submission" date="2023-10" db="EMBL/GenBank/DDBJ databases">
        <authorList>
            <person name="Rodriguez Cubillos JULIANA M."/>
            <person name="De Vega J."/>
        </authorList>
    </citation>
    <scope>NUCLEOTIDE SEQUENCE</scope>
</reference>
<evidence type="ECO:0000313" key="2">
    <source>
        <dbReference type="Proteomes" id="UP001177021"/>
    </source>
</evidence>
<name>A0ACB0JUB8_TRIPR</name>
<dbReference type="Proteomes" id="UP001177021">
    <property type="component" value="Unassembled WGS sequence"/>
</dbReference>
<dbReference type="EMBL" id="CASHSV030000109">
    <property type="protein sequence ID" value="CAJ2647922.1"/>
    <property type="molecule type" value="Genomic_DNA"/>
</dbReference>
<comment type="caution">
    <text evidence="1">The sequence shown here is derived from an EMBL/GenBank/DDBJ whole genome shotgun (WGS) entry which is preliminary data.</text>
</comment>
<sequence length="297" mass="33787">MVLLQKSAEKEENLQLHRRFDASSIVTGLSLRNMMLRSNSSSSLSHSEPNITTAFGRRSRRKVIAEQRTASSRLFIITFIFIGMMYARFRFSTCDLYCFLTLTLCQWDEADGTPCAEKEENLQFHRRFDVSSIVTGLSLRNMMLRSNSSSSPEHPGAGPGIKTWGDQVQQAMVDIAEEVGADAVSHGCTGKGNYQVRFELSFFTLNPKLNVVAPWREWDILQGEKMLLSMLISIMYLFLLPKNPYIGDVLENPANEPKKDMYMLTADPEDAPNQPEKPNFTVHWITLNITILWLSLY</sequence>
<accession>A0ACB0JUB8</accession>
<keyword evidence="2" id="KW-1185">Reference proteome</keyword>
<gene>
    <name evidence="1" type="ORF">MILVUS5_LOCUS16352</name>
</gene>
<evidence type="ECO:0000313" key="1">
    <source>
        <dbReference type="EMBL" id="CAJ2647922.1"/>
    </source>
</evidence>
<protein>
    <submittedName>
        <fullName evidence="1">Uncharacterized protein</fullName>
    </submittedName>
</protein>